<accession>A0A162F6M2</accession>
<sequence>MIEEAKSYQGVRDFAFFVVNFNYSKAEYNQLTELEKAFIYKAYEDKVVNESTFARNAHLNAIVNSKRKKNKKFIDLFKKSRKKVDKEFNQNAESIIKQTEENEGKSWVDKIYSMSGQKRPTKKGGR</sequence>
<gene>
    <name evidence="1" type="ORF">AZF04_00825</name>
</gene>
<evidence type="ECO:0000313" key="1">
    <source>
        <dbReference type="EMBL" id="KYG34908.1"/>
    </source>
</evidence>
<name>A0A162F6M2_9BACI</name>
<dbReference type="OrthoDB" id="2877966at2"/>
<comment type="caution">
    <text evidence="1">The sequence shown here is derived from an EMBL/GenBank/DDBJ whole genome shotgun (WGS) entry which is preliminary data.</text>
</comment>
<proteinExistence type="predicted"/>
<dbReference type="AlphaFoldDB" id="A0A162F6M2"/>
<keyword evidence="2" id="KW-1185">Reference proteome</keyword>
<dbReference type="Proteomes" id="UP000075806">
    <property type="component" value="Unassembled WGS sequence"/>
</dbReference>
<protein>
    <submittedName>
        <fullName evidence="1">Phenylalanine racemase</fullName>
    </submittedName>
</protein>
<reference evidence="1" key="1">
    <citation type="submission" date="2016-02" db="EMBL/GenBank/DDBJ databases">
        <title>Genome sequence of Bacillus trypoxylicola KCTC 13244(T).</title>
        <authorList>
            <person name="Jeong H."/>
            <person name="Park S.-H."/>
            <person name="Choi S.-K."/>
        </authorList>
    </citation>
    <scope>NUCLEOTIDE SEQUENCE [LARGE SCALE GENOMIC DNA]</scope>
    <source>
        <strain evidence="1">KCTC 13244</strain>
    </source>
</reference>
<dbReference type="STRING" id="519424.AZF04_00825"/>
<organism evidence="1 2">
    <name type="scientific">Alkalihalobacillus trypoxylicola</name>
    <dbReference type="NCBI Taxonomy" id="519424"/>
    <lineage>
        <taxon>Bacteria</taxon>
        <taxon>Bacillati</taxon>
        <taxon>Bacillota</taxon>
        <taxon>Bacilli</taxon>
        <taxon>Bacillales</taxon>
        <taxon>Bacillaceae</taxon>
        <taxon>Alkalihalobacillus</taxon>
    </lineage>
</organism>
<evidence type="ECO:0000313" key="2">
    <source>
        <dbReference type="Proteomes" id="UP000075806"/>
    </source>
</evidence>
<dbReference type="RefSeq" id="WP_061947162.1">
    <property type="nucleotide sequence ID" value="NZ_LTAO01000001.1"/>
</dbReference>
<dbReference type="EMBL" id="LTAO01000001">
    <property type="protein sequence ID" value="KYG34908.1"/>
    <property type="molecule type" value="Genomic_DNA"/>
</dbReference>